<dbReference type="Pfam" id="PF08448">
    <property type="entry name" value="PAS_4"/>
    <property type="match status" value="1"/>
</dbReference>
<dbReference type="GO" id="GO:0004888">
    <property type="term" value="F:transmembrane signaling receptor activity"/>
    <property type="evidence" value="ECO:0007669"/>
    <property type="project" value="InterPro"/>
</dbReference>
<dbReference type="InterPro" id="IPR000014">
    <property type="entry name" value="PAS"/>
</dbReference>
<dbReference type="PANTHER" id="PTHR32089:SF112">
    <property type="entry name" value="LYSOZYME-LIKE PROTEIN-RELATED"/>
    <property type="match status" value="1"/>
</dbReference>
<evidence type="ECO:0000259" key="5">
    <source>
        <dbReference type="PROSITE" id="PS50112"/>
    </source>
</evidence>
<dbReference type="GO" id="GO:0016020">
    <property type="term" value="C:membrane"/>
    <property type="evidence" value="ECO:0007669"/>
    <property type="project" value="InterPro"/>
</dbReference>
<dbReference type="CDD" id="cd00130">
    <property type="entry name" value="PAS"/>
    <property type="match status" value="1"/>
</dbReference>
<dbReference type="GO" id="GO:0006935">
    <property type="term" value="P:chemotaxis"/>
    <property type="evidence" value="ECO:0007669"/>
    <property type="project" value="InterPro"/>
</dbReference>
<dbReference type="InterPro" id="IPR000700">
    <property type="entry name" value="PAS-assoc_C"/>
</dbReference>
<comment type="caution">
    <text evidence="7">The sequence shown here is derived from an EMBL/GenBank/DDBJ whole genome shotgun (WGS) entry which is preliminary data.</text>
</comment>
<dbReference type="PROSITE" id="PS50111">
    <property type="entry name" value="CHEMOTAXIS_TRANSDUC_2"/>
    <property type="match status" value="1"/>
</dbReference>
<sequence>MNSNAHLLAVMTAIESSLAIIEFDTNGHVVRVNDHFAHALSYTPAEMIGLHHSAFCMPEFVNSPDYVKLWNELRQGRTFQDKIQRVRKDGRVIWLEATYMPILDLVGKPYGVLKIATNIDKREQTSVRLRANLIGLSTELMERARTGLARSRNIEDAVRHVVSSSQQNLESLHELHTRSSSMSRIVRSIQEVADQTKLLALNAAIEAAHAKEYGLGFSVVANEVRKLAVQVEHATKEAGRYLSEFADQVHKIGNSTQRSSQLAAESQRTIEEAIEAFAQIEEATFRLEDKASEIMLIAN</sequence>
<comment type="similarity">
    <text evidence="2">Belongs to the methyl-accepting chemotaxis (MCP) protein family.</text>
</comment>
<feature type="domain" description="Methyl-accepting transducer" evidence="4">
    <location>
        <begin position="144"/>
        <end position="299"/>
    </location>
</feature>
<dbReference type="PRINTS" id="PR00260">
    <property type="entry name" value="CHEMTRNSDUCR"/>
</dbReference>
<dbReference type="Gene3D" id="1.10.287.950">
    <property type="entry name" value="Methyl-accepting chemotaxis protein"/>
    <property type="match status" value="1"/>
</dbReference>
<dbReference type="PROSITE" id="PS50113">
    <property type="entry name" value="PAC"/>
    <property type="match status" value="1"/>
</dbReference>
<feature type="domain" description="PAS" evidence="5">
    <location>
        <begin position="3"/>
        <end position="49"/>
    </location>
</feature>
<dbReference type="SMART" id="SM00283">
    <property type="entry name" value="MA"/>
    <property type="match status" value="1"/>
</dbReference>
<dbReference type="Proteomes" id="UP000276128">
    <property type="component" value="Unassembled WGS sequence"/>
</dbReference>
<gene>
    <name evidence="7" type="ORF">EJQ19_02035</name>
</gene>
<dbReference type="OrthoDB" id="9765776at2"/>
<dbReference type="EMBL" id="RXHU01000009">
    <property type="protein sequence ID" value="RTE11378.1"/>
    <property type="molecule type" value="Genomic_DNA"/>
</dbReference>
<organism evidence="7 8">
    <name type="scientific">Paenibacillus whitsoniae</name>
    <dbReference type="NCBI Taxonomy" id="2496558"/>
    <lineage>
        <taxon>Bacteria</taxon>
        <taxon>Bacillati</taxon>
        <taxon>Bacillota</taxon>
        <taxon>Bacilli</taxon>
        <taxon>Bacillales</taxon>
        <taxon>Paenibacillaceae</taxon>
        <taxon>Paenibacillus</taxon>
    </lineage>
</organism>
<dbReference type="PROSITE" id="PS50112">
    <property type="entry name" value="PAS"/>
    <property type="match status" value="1"/>
</dbReference>
<evidence type="ECO:0000256" key="1">
    <source>
        <dbReference type="ARBA" id="ARBA00023224"/>
    </source>
</evidence>
<dbReference type="SUPFAM" id="SSF55785">
    <property type="entry name" value="PYP-like sensor domain (PAS domain)"/>
    <property type="match status" value="1"/>
</dbReference>
<dbReference type="AlphaFoldDB" id="A0A3S0CY07"/>
<evidence type="ECO:0000256" key="3">
    <source>
        <dbReference type="PROSITE-ProRule" id="PRU00284"/>
    </source>
</evidence>
<proteinExistence type="inferred from homology"/>
<evidence type="ECO:0000259" key="6">
    <source>
        <dbReference type="PROSITE" id="PS50113"/>
    </source>
</evidence>
<dbReference type="Gene3D" id="3.30.450.20">
    <property type="entry name" value="PAS domain"/>
    <property type="match status" value="1"/>
</dbReference>
<dbReference type="PANTHER" id="PTHR32089">
    <property type="entry name" value="METHYL-ACCEPTING CHEMOTAXIS PROTEIN MCPB"/>
    <property type="match status" value="1"/>
</dbReference>
<evidence type="ECO:0000313" key="7">
    <source>
        <dbReference type="EMBL" id="RTE11378.1"/>
    </source>
</evidence>
<dbReference type="Pfam" id="PF00015">
    <property type="entry name" value="MCPsignal"/>
    <property type="match status" value="1"/>
</dbReference>
<name>A0A3S0CY07_9BACL</name>
<dbReference type="InterPro" id="IPR013656">
    <property type="entry name" value="PAS_4"/>
</dbReference>
<dbReference type="GO" id="GO:0007165">
    <property type="term" value="P:signal transduction"/>
    <property type="evidence" value="ECO:0007669"/>
    <property type="project" value="UniProtKB-KW"/>
</dbReference>
<feature type="domain" description="PAC" evidence="6">
    <location>
        <begin position="77"/>
        <end position="131"/>
    </location>
</feature>
<evidence type="ECO:0000313" key="8">
    <source>
        <dbReference type="Proteomes" id="UP000276128"/>
    </source>
</evidence>
<keyword evidence="8" id="KW-1185">Reference proteome</keyword>
<evidence type="ECO:0000259" key="4">
    <source>
        <dbReference type="PROSITE" id="PS50111"/>
    </source>
</evidence>
<reference evidence="7 8" key="1">
    <citation type="submission" date="2018-12" db="EMBL/GenBank/DDBJ databases">
        <title>Bacillus ochoae sp. nov., Paenibacillus whitsoniae sp. nov., Paenibacillus spiritus sp. nov. Isolated from the Mars Exploration Rover during spacecraft assembly.</title>
        <authorList>
            <person name="Seuylemezian A."/>
            <person name="Vaishampayan P."/>
        </authorList>
    </citation>
    <scope>NUCLEOTIDE SEQUENCE [LARGE SCALE GENOMIC DNA]</scope>
    <source>
        <strain evidence="7 8">MER 54</strain>
    </source>
</reference>
<keyword evidence="1 3" id="KW-0807">Transducer</keyword>
<protein>
    <submittedName>
        <fullName evidence="7">PAS domain S-box protein</fullName>
    </submittedName>
</protein>
<accession>A0A3S0CY07</accession>
<dbReference type="InterPro" id="IPR004090">
    <property type="entry name" value="Chemotax_Me-accpt_rcpt"/>
</dbReference>
<evidence type="ECO:0000256" key="2">
    <source>
        <dbReference type="ARBA" id="ARBA00029447"/>
    </source>
</evidence>
<dbReference type="NCBIfam" id="TIGR00229">
    <property type="entry name" value="sensory_box"/>
    <property type="match status" value="1"/>
</dbReference>
<dbReference type="SUPFAM" id="SSF58104">
    <property type="entry name" value="Methyl-accepting chemotaxis protein (MCP) signaling domain"/>
    <property type="match status" value="1"/>
</dbReference>
<dbReference type="InterPro" id="IPR035965">
    <property type="entry name" value="PAS-like_dom_sf"/>
</dbReference>
<dbReference type="InterPro" id="IPR004089">
    <property type="entry name" value="MCPsignal_dom"/>
</dbReference>
<dbReference type="RefSeq" id="WP_126139548.1">
    <property type="nucleotide sequence ID" value="NZ_RXHU01000009.1"/>
</dbReference>